<reference evidence="2" key="1">
    <citation type="submission" date="2020-02" db="EMBL/GenBank/DDBJ databases">
        <authorList>
            <person name="Meier V. D."/>
        </authorList>
    </citation>
    <scope>NUCLEOTIDE SEQUENCE</scope>
    <source>
        <strain evidence="2">AVDCRST_MAG20</strain>
    </source>
</reference>
<proteinExistence type="predicted"/>
<organism evidence="2">
    <name type="scientific">uncultured Acidimicrobiales bacterium</name>
    <dbReference type="NCBI Taxonomy" id="310071"/>
    <lineage>
        <taxon>Bacteria</taxon>
        <taxon>Bacillati</taxon>
        <taxon>Actinomycetota</taxon>
        <taxon>Acidimicrobiia</taxon>
        <taxon>Acidimicrobiales</taxon>
        <taxon>environmental samples</taxon>
    </lineage>
</organism>
<sequence length="54" mass="6037">GDRRARRAQLRRDRPVDVAAGPLPVARDRPPGQAASAVPPVRRHHRGRRGRQDV</sequence>
<dbReference type="AlphaFoldDB" id="A0A6J4HJW9"/>
<evidence type="ECO:0000256" key="1">
    <source>
        <dbReference type="SAM" id="MobiDB-lite"/>
    </source>
</evidence>
<feature type="compositionally biased region" description="Basic residues" evidence="1">
    <location>
        <begin position="41"/>
        <end position="54"/>
    </location>
</feature>
<gene>
    <name evidence="2" type="ORF">AVDCRST_MAG20-774</name>
</gene>
<protein>
    <submittedName>
        <fullName evidence="2">Uncharacterized protein</fullName>
    </submittedName>
</protein>
<accession>A0A6J4HJW9</accession>
<feature type="non-terminal residue" evidence="2">
    <location>
        <position position="1"/>
    </location>
</feature>
<name>A0A6J4HJW9_9ACTN</name>
<feature type="non-terminal residue" evidence="2">
    <location>
        <position position="54"/>
    </location>
</feature>
<feature type="region of interest" description="Disordered" evidence="1">
    <location>
        <begin position="1"/>
        <end position="54"/>
    </location>
</feature>
<dbReference type="EMBL" id="CADCSY010000036">
    <property type="protein sequence ID" value="CAA9224585.1"/>
    <property type="molecule type" value="Genomic_DNA"/>
</dbReference>
<evidence type="ECO:0000313" key="2">
    <source>
        <dbReference type="EMBL" id="CAA9224585.1"/>
    </source>
</evidence>